<dbReference type="AlphaFoldDB" id="A0A016W8P7"/>
<keyword evidence="1" id="KW-1133">Transmembrane helix</keyword>
<feature type="domain" description="Reverse transcriptase" evidence="2">
    <location>
        <begin position="28"/>
        <end position="90"/>
    </location>
</feature>
<evidence type="ECO:0000313" key="3">
    <source>
        <dbReference type="EMBL" id="EYC35985.1"/>
    </source>
</evidence>
<dbReference type="OrthoDB" id="418748at2759"/>
<evidence type="ECO:0000256" key="1">
    <source>
        <dbReference type="SAM" id="Phobius"/>
    </source>
</evidence>
<keyword evidence="4" id="KW-1185">Reference proteome</keyword>
<name>A0A016W8P7_9BILA</name>
<comment type="caution">
    <text evidence="3">The sequence shown here is derived from an EMBL/GenBank/DDBJ whole genome shotgun (WGS) entry which is preliminary data.</text>
</comment>
<dbReference type="Proteomes" id="UP000024635">
    <property type="component" value="Unassembled WGS sequence"/>
</dbReference>
<sequence length="131" mass="14813">MSDTLHFLPGDPFTFEEPFSPLSHLCSALCPLLFILCMYTISSDLKSTTPWTLLYADDVMIAASTREQLQQKVQVWKDRLEQYGVRLNIKRQSTSNVESELPAQSLSMMPNFRKTVLSSTLDLASQLTVAH</sequence>
<dbReference type="InterPro" id="IPR000477">
    <property type="entry name" value="RT_dom"/>
</dbReference>
<dbReference type="InterPro" id="IPR043502">
    <property type="entry name" value="DNA/RNA_pol_sf"/>
</dbReference>
<dbReference type="EMBL" id="JARK01000549">
    <property type="protein sequence ID" value="EYC35985.1"/>
    <property type="molecule type" value="Genomic_DNA"/>
</dbReference>
<evidence type="ECO:0000313" key="4">
    <source>
        <dbReference type="Proteomes" id="UP000024635"/>
    </source>
</evidence>
<gene>
    <name evidence="3" type="primary">Acey_s0949.g3173</name>
    <name evidence="3" type="ORF">Y032_0949g3173</name>
</gene>
<dbReference type="Gene3D" id="3.30.70.270">
    <property type="match status" value="1"/>
</dbReference>
<dbReference type="InterPro" id="IPR043128">
    <property type="entry name" value="Rev_trsase/Diguanyl_cyclase"/>
</dbReference>
<organism evidence="3 4">
    <name type="scientific">Ancylostoma ceylanicum</name>
    <dbReference type="NCBI Taxonomy" id="53326"/>
    <lineage>
        <taxon>Eukaryota</taxon>
        <taxon>Metazoa</taxon>
        <taxon>Ecdysozoa</taxon>
        <taxon>Nematoda</taxon>
        <taxon>Chromadorea</taxon>
        <taxon>Rhabditida</taxon>
        <taxon>Rhabditina</taxon>
        <taxon>Rhabditomorpha</taxon>
        <taxon>Strongyloidea</taxon>
        <taxon>Ancylostomatidae</taxon>
        <taxon>Ancylostomatinae</taxon>
        <taxon>Ancylostoma</taxon>
    </lineage>
</organism>
<accession>A0A016W8P7</accession>
<keyword evidence="1" id="KW-0472">Membrane</keyword>
<feature type="transmembrane region" description="Helical" evidence="1">
    <location>
        <begin position="22"/>
        <end position="41"/>
    </location>
</feature>
<dbReference type="SUPFAM" id="SSF56672">
    <property type="entry name" value="DNA/RNA polymerases"/>
    <property type="match status" value="1"/>
</dbReference>
<reference evidence="4" key="1">
    <citation type="journal article" date="2015" name="Nat. Genet.">
        <title>The genome and transcriptome of the zoonotic hookworm Ancylostoma ceylanicum identify infection-specific gene families.</title>
        <authorList>
            <person name="Schwarz E.M."/>
            <person name="Hu Y."/>
            <person name="Antoshechkin I."/>
            <person name="Miller M.M."/>
            <person name="Sternberg P.W."/>
            <person name="Aroian R.V."/>
        </authorList>
    </citation>
    <scope>NUCLEOTIDE SEQUENCE</scope>
    <source>
        <strain evidence="4">HY135</strain>
    </source>
</reference>
<protein>
    <recommendedName>
        <fullName evidence="2">Reverse transcriptase domain-containing protein</fullName>
    </recommendedName>
</protein>
<dbReference type="Pfam" id="PF00078">
    <property type="entry name" value="RVT_1"/>
    <property type="match status" value="1"/>
</dbReference>
<proteinExistence type="predicted"/>
<evidence type="ECO:0000259" key="2">
    <source>
        <dbReference type="Pfam" id="PF00078"/>
    </source>
</evidence>
<keyword evidence="1" id="KW-0812">Transmembrane</keyword>
<dbReference type="STRING" id="53326.A0A016W8P7"/>